<dbReference type="InterPro" id="IPR008962">
    <property type="entry name" value="PapD-like_sf"/>
</dbReference>
<name>A0ABN9TRE0_9DINO</name>
<proteinExistence type="predicted"/>
<dbReference type="InterPro" id="IPR000535">
    <property type="entry name" value="MSP_dom"/>
</dbReference>
<dbReference type="Gene3D" id="2.60.40.10">
    <property type="entry name" value="Immunoglobulins"/>
    <property type="match status" value="1"/>
</dbReference>
<feature type="non-terminal residue" evidence="2">
    <location>
        <position position="138"/>
    </location>
</feature>
<gene>
    <name evidence="2" type="ORF">PCOR1329_LOCUS41436</name>
</gene>
<dbReference type="Pfam" id="PF00635">
    <property type="entry name" value="Motile_Sperm"/>
    <property type="match status" value="1"/>
</dbReference>
<sequence length="138" mass="14436">MRPLKLLALEPEALVFDRAAPGAEERVSSTLRILNRSEGSAAWKVRTTAPEACLVAPRSGVLGPSESAEATITLLPSPLVRLRFEVRAAAVPADRGEVTRADWALIPQSELQGARLRGVVRAPPRGASAAAGAHGAGE</sequence>
<dbReference type="SUPFAM" id="SSF49354">
    <property type="entry name" value="PapD-like"/>
    <property type="match status" value="1"/>
</dbReference>
<keyword evidence="3" id="KW-1185">Reference proteome</keyword>
<dbReference type="Proteomes" id="UP001189429">
    <property type="component" value="Unassembled WGS sequence"/>
</dbReference>
<evidence type="ECO:0000313" key="2">
    <source>
        <dbReference type="EMBL" id="CAK0848517.1"/>
    </source>
</evidence>
<comment type="caution">
    <text evidence="2">The sequence shown here is derived from an EMBL/GenBank/DDBJ whole genome shotgun (WGS) entry which is preliminary data.</text>
</comment>
<reference evidence="2" key="1">
    <citation type="submission" date="2023-10" db="EMBL/GenBank/DDBJ databases">
        <authorList>
            <person name="Chen Y."/>
            <person name="Shah S."/>
            <person name="Dougan E. K."/>
            <person name="Thang M."/>
            <person name="Chan C."/>
        </authorList>
    </citation>
    <scope>NUCLEOTIDE SEQUENCE [LARGE SCALE GENOMIC DNA]</scope>
</reference>
<evidence type="ECO:0000313" key="3">
    <source>
        <dbReference type="Proteomes" id="UP001189429"/>
    </source>
</evidence>
<organism evidence="2 3">
    <name type="scientific">Prorocentrum cordatum</name>
    <dbReference type="NCBI Taxonomy" id="2364126"/>
    <lineage>
        <taxon>Eukaryota</taxon>
        <taxon>Sar</taxon>
        <taxon>Alveolata</taxon>
        <taxon>Dinophyceae</taxon>
        <taxon>Prorocentrales</taxon>
        <taxon>Prorocentraceae</taxon>
        <taxon>Prorocentrum</taxon>
    </lineage>
</organism>
<dbReference type="InterPro" id="IPR013783">
    <property type="entry name" value="Ig-like_fold"/>
</dbReference>
<feature type="domain" description="MSP" evidence="1">
    <location>
        <begin position="6"/>
        <end position="121"/>
    </location>
</feature>
<dbReference type="EMBL" id="CAUYUJ010014984">
    <property type="protein sequence ID" value="CAK0848517.1"/>
    <property type="molecule type" value="Genomic_DNA"/>
</dbReference>
<evidence type="ECO:0000259" key="1">
    <source>
        <dbReference type="PROSITE" id="PS50202"/>
    </source>
</evidence>
<accession>A0ABN9TRE0</accession>
<protein>
    <recommendedName>
        <fullName evidence="1">MSP domain-containing protein</fullName>
    </recommendedName>
</protein>
<dbReference type="PROSITE" id="PS50202">
    <property type="entry name" value="MSP"/>
    <property type="match status" value="1"/>
</dbReference>